<feature type="signal peptide" evidence="1">
    <location>
        <begin position="1"/>
        <end position="24"/>
    </location>
</feature>
<feature type="chain" id="PRO_5007462620" evidence="1">
    <location>
        <begin position="25"/>
        <end position="160"/>
    </location>
</feature>
<dbReference type="PATRIC" id="fig|322095.3.peg.138"/>
<protein>
    <submittedName>
        <fullName evidence="3">Sporulation and cell division repeat protein</fullName>
    </submittedName>
</protein>
<keyword evidence="4" id="KW-1185">Reference proteome</keyword>
<dbReference type="Pfam" id="PF05036">
    <property type="entry name" value="SPOR"/>
    <property type="match status" value="1"/>
</dbReference>
<dbReference type="Proteomes" id="UP000070224">
    <property type="component" value="Unassembled WGS sequence"/>
</dbReference>
<accession>A0A134BEX2</accession>
<gene>
    <name evidence="3" type="ORF">HMPREF3185_00136</name>
</gene>
<dbReference type="InterPro" id="IPR036680">
    <property type="entry name" value="SPOR-like_sf"/>
</dbReference>
<dbReference type="STRING" id="322095.HMPREF3185_00136"/>
<evidence type="ECO:0000256" key="1">
    <source>
        <dbReference type="SAM" id="SignalP"/>
    </source>
</evidence>
<organism evidence="3 4">
    <name type="scientific">Porphyromonas somerae</name>
    <dbReference type="NCBI Taxonomy" id="322095"/>
    <lineage>
        <taxon>Bacteria</taxon>
        <taxon>Pseudomonadati</taxon>
        <taxon>Bacteroidota</taxon>
        <taxon>Bacteroidia</taxon>
        <taxon>Bacteroidales</taxon>
        <taxon>Porphyromonadaceae</taxon>
        <taxon>Porphyromonas</taxon>
    </lineage>
</organism>
<evidence type="ECO:0000313" key="4">
    <source>
        <dbReference type="Proteomes" id="UP000070224"/>
    </source>
</evidence>
<evidence type="ECO:0000313" key="3">
    <source>
        <dbReference type="EMBL" id="KXB78488.1"/>
    </source>
</evidence>
<dbReference type="GO" id="GO:0042834">
    <property type="term" value="F:peptidoglycan binding"/>
    <property type="evidence" value="ECO:0007669"/>
    <property type="project" value="InterPro"/>
</dbReference>
<dbReference type="SUPFAM" id="SSF110997">
    <property type="entry name" value="Sporulation related repeat"/>
    <property type="match status" value="1"/>
</dbReference>
<reference evidence="4" key="1">
    <citation type="submission" date="2016-01" db="EMBL/GenBank/DDBJ databases">
        <authorList>
            <person name="Mitreva M."/>
            <person name="Pepin K.H."/>
            <person name="Mihindukulasuriya K.A."/>
            <person name="Fulton R."/>
            <person name="Fronick C."/>
            <person name="O'Laughlin M."/>
            <person name="Miner T."/>
            <person name="Herter B."/>
            <person name="Rosa B.A."/>
            <person name="Cordes M."/>
            <person name="Tomlinson C."/>
            <person name="Wollam A."/>
            <person name="Palsikar V.B."/>
            <person name="Mardis E.R."/>
            <person name="Wilson R.K."/>
        </authorList>
    </citation>
    <scope>NUCLEOTIDE SEQUENCE [LARGE SCALE GENOMIC DNA]</scope>
    <source>
        <strain evidence="4">KA00683</strain>
    </source>
</reference>
<dbReference type="GO" id="GO:0051301">
    <property type="term" value="P:cell division"/>
    <property type="evidence" value="ECO:0007669"/>
    <property type="project" value="UniProtKB-KW"/>
</dbReference>
<keyword evidence="1" id="KW-0732">Signal</keyword>
<dbReference type="Gene3D" id="3.30.70.1070">
    <property type="entry name" value="Sporulation related repeat"/>
    <property type="match status" value="1"/>
</dbReference>
<name>A0A134BEX2_9PORP</name>
<proteinExistence type="predicted"/>
<dbReference type="PROSITE" id="PS51257">
    <property type="entry name" value="PROKAR_LIPOPROTEIN"/>
    <property type="match status" value="1"/>
</dbReference>
<dbReference type="PROSITE" id="PS51724">
    <property type="entry name" value="SPOR"/>
    <property type="match status" value="1"/>
</dbReference>
<feature type="domain" description="SPOR" evidence="2">
    <location>
        <begin position="79"/>
        <end position="157"/>
    </location>
</feature>
<keyword evidence="3" id="KW-0132">Cell division</keyword>
<evidence type="ECO:0000259" key="2">
    <source>
        <dbReference type="PROSITE" id="PS51724"/>
    </source>
</evidence>
<keyword evidence="3" id="KW-0131">Cell cycle</keyword>
<sequence length="160" mass="17516">MRIMKKIILASLALVAVASLSSCGAKKSAYRKAYEQAKQREVATQSTTPAVQYEAPAATPAVPVTVRKERVTTYQGEDATRLKRYSVVVGSFQNPTNARNLKDRMVQAGYSAVLATNDVGMLRVIVASFDTREEAAASRDAIKARFAPDFKDAWLLENDN</sequence>
<dbReference type="EMBL" id="LSDK01000013">
    <property type="protein sequence ID" value="KXB78488.1"/>
    <property type="molecule type" value="Genomic_DNA"/>
</dbReference>
<dbReference type="InterPro" id="IPR007730">
    <property type="entry name" value="SPOR-like_dom"/>
</dbReference>
<comment type="caution">
    <text evidence="3">The sequence shown here is derived from an EMBL/GenBank/DDBJ whole genome shotgun (WGS) entry which is preliminary data.</text>
</comment>
<dbReference type="AlphaFoldDB" id="A0A134BEX2"/>